<dbReference type="RefSeq" id="WP_129718938.1">
    <property type="nucleotide sequence ID" value="NZ_PRLK01000009.1"/>
</dbReference>
<evidence type="ECO:0008006" key="3">
    <source>
        <dbReference type="Google" id="ProtNLM"/>
    </source>
</evidence>
<protein>
    <recommendedName>
        <fullName evidence="3">CARDB domain-containing protein</fullName>
    </recommendedName>
</protein>
<reference evidence="1 2" key="1">
    <citation type="journal article" date="2018" name="bioRxiv">
        <title>Evidence of independent acquisition and adaption of ultra-small bacteria to human hosts across the highly diverse yet reduced genomes of the phylum Saccharibacteria.</title>
        <authorList>
            <person name="McLean J.S."/>
            <person name="Bor B."/>
            <person name="To T.T."/>
            <person name="Liu Q."/>
            <person name="Kearns K.A."/>
            <person name="Solden L.M."/>
            <person name="Wrighton K.C."/>
            <person name="He X."/>
            <person name="Shi W."/>
        </authorList>
    </citation>
    <scope>NUCLEOTIDE SEQUENCE [LARGE SCALE GENOMIC DNA]</scope>
    <source>
        <strain evidence="1 2">TM7_CMJM_G6_1_HOT_870</strain>
    </source>
</reference>
<proteinExistence type="predicted"/>
<comment type="caution">
    <text evidence="1">The sequence shown here is derived from an EMBL/GenBank/DDBJ whole genome shotgun (WGS) entry which is preliminary data.</text>
</comment>
<keyword evidence="2" id="KW-1185">Reference proteome</keyword>
<reference evidence="1 2" key="2">
    <citation type="journal article" date="2020" name="Cell Rep.">
        <title>Acquisition and Adaptation of Ultra-small Parasitic Reduced Genome Bacteria to Mammalian Hosts.</title>
        <authorList>
            <person name="McLean J.S."/>
            <person name="Bor B."/>
            <person name="Kerns K.A."/>
            <person name="Liu Q."/>
            <person name="To T.T."/>
            <person name="Solden L."/>
            <person name="Hendrickson E.L."/>
            <person name="Wrighton K."/>
            <person name="Shi W."/>
            <person name="He X."/>
        </authorList>
    </citation>
    <scope>NUCLEOTIDE SEQUENCE [LARGE SCALE GENOMIC DNA]</scope>
    <source>
        <strain evidence="1 2">TM7_CMJM_G6_1_HOT_870</strain>
    </source>
</reference>
<dbReference type="EMBL" id="PRLK01000009">
    <property type="protein sequence ID" value="RYC72389.1"/>
    <property type="molecule type" value="Genomic_DNA"/>
</dbReference>
<accession>A0ABY0FHD3</accession>
<gene>
    <name evidence="1" type="ORF">G6CMJM_00543</name>
</gene>
<evidence type="ECO:0000313" key="2">
    <source>
        <dbReference type="Proteomes" id="UP001190925"/>
    </source>
</evidence>
<organism evidence="1 2">
    <name type="scientific">Candidatus Nanogingivalis gingivitcus</name>
    <dbReference type="NCBI Taxonomy" id="2171992"/>
    <lineage>
        <taxon>Bacteria</taxon>
        <taxon>Candidatus Saccharimonadota</taxon>
        <taxon>Candidatus Nanosyncoccalia</taxon>
        <taxon>Candidatus Nanogingivales</taxon>
        <taxon>Candidatus Nanogingivalaceae</taxon>
        <taxon>Candidatus Nanogingivalis</taxon>
    </lineage>
</organism>
<dbReference type="Proteomes" id="UP001190925">
    <property type="component" value="Unassembled WGS sequence"/>
</dbReference>
<sequence length="210" mass="21995">MSKKNTVQDHGRIAMIVAGGVAAVLMLIATTPTFSAIVASITNSVNKVVTGTLTMEEKSGNSTCSSVSDANNTATCATINKYGDASRVMAPGESQTTNITLKNTGSIKATSFTLTPQVCKTYNDVNTTTASNVDVCDQIDVEIKAGQNVIYNGTAKNLAASINLLQKLNKQEIAPNEAVDITFKTTLKSSATSAHAGKTVSQPLVWQFQG</sequence>
<evidence type="ECO:0000313" key="1">
    <source>
        <dbReference type="EMBL" id="RYC72389.1"/>
    </source>
</evidence>
<name>A0ABY0FHD3_9BACT</name>